<name>A0ABP8EBD6_9FLAO</name>
<dbReference type="EMBL" id="BAABAV010000001">
    <property type="protein sequence ID" value="GAA4269380.1"/>
    <property type="molecule type" value="Genomic_DNA"/>
</dbReference>
<dbReference type="InterPro" id="IPR029058">
    <property type="entry name" value="AB_hydrolase_fold"/>
</dbReference>
<dbReference type="InterPro" id="IPR022742">
    <property type="entry name" value="Hydrolase_4"/>
</dbReference>
<keyword evidence="3" id="KW-0378">Hydrolase</keyword>
<comment type="caution">
    <text evidence="3">The sequence shown here is derived from an EMBL/GenBank/DDBJ whole genome shotgun (WGS) entry which is preliminary data.</text>
</comment>
<keyword evidence="1" id="KW-0812">Transmembrane</keyword>
<accession>A0ABP8EBD6</accession>
<protein>
    <submittedName>
        <fullName evidence="3">Alpha/beta fold hydrolase</fullName>
    </submittedName>
</protein>
<sequence>MLNIRRSRVGQKLNTIGVLLLGIYIFLGFFLYAFQDRMIFFPTELPQDYEYKFSYPFEEIFLKTDSNTTINALHFKNDSPKGVVLYFHGNAGDLSRWGHVSENFMAKGYDVLVMDYRTYGKSKGNLTQESFYTDAQYCFDYLKNKYNEHDISVYGRSLGSGIATFIASVNNPKQIILETPYYSVAEVAQNRFPIFPVKSLLKHQFLSNEFIVNVTCPITMFHGTLDYVIPIGSALRLYEEAPKTNTKFVKIENGNHNDLSDFDLYQDQIEILFP</sequence>
<dbReference type="Proteomes" id="UP001500027">
    <property type="component" value="Unassembled WGS sequence"/>
</dbReference>
<gene>
    <name evidence="3" type="ORF">GCM10022257_14810</name>
</gene>
<evidence type="ECO:0000313" key="3">
    <source>
        <dbReference type="EMBL" id="GAA4269380.1"/>
    </source>
</evidence>
<reference evidence="4" key="1">
    <citation type="journal article" date="2019" name="Int. J. Syst. Evol. Microbiol.">
        <title>The Global Catalogue of Microorganisms (GCM) 10K type strain sequencing project: providing services to taxonomists for standard genome sequencing and annotation.</title>
        <authorList>
            <consortium name="The Broad Institute Genomics Platform"/>
            <consortium name="The Broad Institute Genome Sequencing Center for Infectious Disease"/>
            <person name="Wu L."/>
            <person name="Ma J."/>
        </authorList>
    </citation>
    <scope>NUCLEOTIDE SEQUENCE [LARGE SCALE GENOMIC DNA]</scope>
    <source>
        <strain evidence="4">JCM 17452</strain>
    </source>
</reference>
<dbReference type="RefSeq" id="WP_139000710.1">
    <property type="nucleotide sequence ID" value="NZ_BAABAV010000001.1"/>
</dbReference>
<dbReference type="Gene3D" id="3.40.50.1820">
    <property type="entry name" value="alpha/beta hydrolase"/>
    <property type="match status" value="1"/>
</dbReference>
<feature type="transmembrane region" description="Helical" evidence="1">
    <location>
        <begin position="12"/>
        <end position="34"/>
    </location>
</feature>
<proteinExistence type="predicted"/>
<evidence type="ECO:0000313" key="4">
    <source>
        <dbReference type="Proteomes" id="UP001500027"/>
    </source>
</evidence>
<dbReference type="GO" id="GO:0016787">
    <property type="term" value="F:hydrolase activity"/>
    <property type="evidence" value="ECO:0007669"/>
    <property type="project" value="UniProtKB-KW"/>
</dbReference>
<dbReference type="Pfam" id="PF12146">
    <property type="entry name" value="Hydrolase_4"/>
    <property type="match status" value="1"/>
</dbReference>
<evidence type="ECO:0000259" key="2">
    <source>
        <dbReference type="Pfam" id="PF12146"/>
    </source>
</evidence>
<dbReference type="PANTHER" id="PTHR12277:SF81">
    <property type="entry name" value="PROTEIN ABHD13"/>
    <property type="match status" value="1"/>
</dbReference>
<feature type="domain" description="Serine aminopeptidase S33" evidence="2">
    <location>
        <begin position="79"/>
        <end position="186"/>
    </location>
</feature>
<dbReference type="SUPFAM" id="SSF53474">
    <property type="entry name" value="alpha/beta-Hydrolases"/>
    <property type="match status" value="1"/>
</dbReference>
<keyword evidence="4" id="KW-1185">Reference proteome</keyword>
<evidence type="ECO:0000256" key="1">
    <source>
        <dbReference type="SAM" id="Phobius"/>
    </source>
</evidence>
<keyword evidence="1" id="KW-1133">Transmembrane helix</keyword>
<organism evidence="3 4">
    <name type="scientific">Hyunsoonleella aestuarii</name>
    <dbReference type="NCBI Taxonomy" id="912802"/>
    <lineage>
        <taxon>Bacteria</taxon>
        <taxon>Pseudomonadati</taxon>
        <taxon>Bacteroidota</taxon>
        <taxon>Flavobacteriia</taxon>
        <taxon>Flavobacteriales</taxon>
        <taxon>Flavobacteriaceae</taxon>
    </lineage>
</organism>
<dbReference type="PANTHER" id="PTHR12277">
    <property type="entry name" value="ALPHA/BETA HYDROLASE DOMAIN-CONTAINING PROTEIN"/>
    <property type="match status" value="1"/>
</dbReference>
<keyword evidence="1" id="KW-0472">Membrane</keyword>